<dbReference type="PANTHER" id="PTHR44329:SF288">
    <property type="entry name" value="MITOGEN-ACTIVATED PROTEIN KINASE KINASE KINASE 20"/>
    <property type="match status" value="1"/>
</dbReference>
<dbReference type="Pfam" id="PF07714">
    <property type="entry name" value="PK_Tyr_Ser-Thr"/>
    <property type="match status" value="1"/>
</dbReference>
<keyword evidence="5" id="KW-0597">Phosphoprotein</keyword>
<evidence type="ECO:0000259" key="7">
    <source>
        <dbReference type="PROSITE" id="PS50110"/>
    </source>
</evidence>
<dbReference type="Proteomes" id="UP000027073">
    <property type="component" value="Unassembled WGS sequence"/>
</dbReference>
<dbReference type="InterPro" id="IPR051681">
    <property type="entry name" value="Ser/Thr_Kinases-Pseudokinases"/>
</dbReference>
<dbReference type="GO" id="GO:0000160">
    <property type="term" value="P:phosphorelay signal transduction system"/>
    <property type="evidence" value="ECO:0007669"/>
    <property type="project" value="InterPro"/>
</dbReference>
<dbReference type="Pfam" id="PF00072">
    <property type="entry name" value="Response_reg"/>
    <property type="match status" value="1"/>
</dbReference>
<dbReference type="SUPFAM" id="SSF56112">
    <property type="entry name" value="Protein kinase-like (PK-like)"/>
    <property type="match status" value="1"/>
</dbReference>
<dbReference type="Gene3D" id="3.40.50.2300">
    <property type="match status" value="1"/>
</dbReference>
<evidence type="ECO:0000256" key="4">
    <source>
        <dbReference type="ARBA" id="ARBA00022840"/>
    </source>
</evidence>
<dbReference type="PANTHER" id="PTHR44329">
    <property type="entry name" value="SERINE/THREONINE-PROTEIN KINASE TNNI3K-RELATED"/>
    <property type="match status" value="1"/>
</dbReference>
<protein>
    <submittedName>
        <fullName evidence="8">Uncharacterized protein</fullName>
    </submittedName>
</protein>
<sequence>MADSSIPCDLTGHVSRQDQYPAAHGGFSDVWIGNWDKGGETLKVAIKVLRPQTCQEDARSKVDKRLRRELRVWKELQHPNIVPLFGVVSDYGPYVSMVSPWMENGNLNKFLTEELTLATRFKLLCDIATGLHYLHSLDIIHGDLTGANILISKNGVACLSDFGLSTIIAEFQGTSYYTSSIHGNIRWTAPELYRIDAVPSVTFFSDVYSFGSVMHQVLSGCIPYHNFKSDVQVLLCLINRIRPERPIHNVSDAHWCFIQRCWIDNPRARPSITEVLAAISFFHRNLLDVRPKLSSADSAGSTATSDSLIGNLSLQLNPTSPLIIPKSRTCSKHGLVQPVWAISPRVLLVDDDAVIQKLSSRLLRIFGCTIDVATDGVAAVHKMNTAIYDLVFMDIMMPRLDGISATCRIREFDSMTPIISMTSNSQQSDVQVYYTSGMNDVLCKPFGKEGILMILEKYLVHLKAMQVLPALTKAPSLGPLDSAPAITLSGKEPHSTLSRPGTQIDACICNSQGSAQRSTSMAISPPLNVPGRELSTIHNPGGASRTMKNVAGIIAVVRRHTISFLNKMTRHVPDQ</sequence>
<dbReference type="PROSITE" id="PS00109">
    <property type="entry name" value="PROTEIN_KINASE_TYR"/>
    <property type="match status" value="1"/>
</dbReference>
<feature type="domain" description="Protein kinase" evidence="6">
    <location>
        <begin position="16"/>
        <end position="282"/>
    </location>
</feature>
<dbReference type="CDD" id="cd17546">
    <property type="entry name" value="REC_hyHK_CKI1_RcsC-like"/>
    <property type="match status" value="1"/>
</dbReference>
<evidence type="ECO:0000256" key="3">
    <source>
        <dbReference type="ARBA" id="ARBA00022777"/>
    </source>
</evidence>
<dbReference type="InterPro" id="IPR001789">
    <property type="entry name" value="Sig_transdc_resp-reg_receiver"/>
</dbReference>
<dbReference type="InParanoid" id="A0A067PB73"/>
<dbReference type="PROSITE" id="PS50110">
    <property type="entry name" value="RESPONSE_REGULATORY"/>
    <property type="match status" value="1"/>
</dbReference>
<dbReference type="HOGENOM" id="CLU_474162_0_0_1"/>
<name>A0A067PB73_PLEO1</name>
<dbReference type="InterPro" id="IPR001245">
    <property type="entry name" value="Ser-Thr/Tyr_kinase_cat_dom"/>
</dbReference>
<dbReference type="VEuPathDB" id="FungiDB:PLEOSDRAFT_153196"/>
<organism evidence="8 9">
    <name type="scientific">Pleurotus ostreatus (strain PC15)</name>
    <name type="common">Oyster mushroom</name>
    <dbReference type="NCBI Taxonomy" id="1137138"/>
    <lineage>
        <taxon>Eukaryota</taxon>
        <taxon>Fungi</taxon>
        <taxon>Dikarya</taxon>
        <taxon>Basidiomycota</taxon>
        <taxon>Agaricomycotina</taxon>
        <taxon>Agaricomycetes</taxon>
        <taxon>Agaricomycetidae</taxon>
        <taxon>Agaricales</taxon>
        <taxon>Pleurotineae</taxon>
        <taxon>Pleurotaceae</taxon>
        <taxon>Pleurotus</taxon>
    </lineage>
</organism>
<keyword evidence="1" id="KW-0808">Transferase</keyword>
<dbReference type="SMART" id="SM00448">
    <property type="entry name" value="REC"/>
    <property type="match status" value="1"/>
</dbReference>
<accession>A0A067PB73</accession>
<evidence type="ECO:0000259" key="6">
    <source>
        <dbReference type="PROSITE" id="PS50011"/>
    </source>
</evidence>
<dbReference type="InterPro" id="IPR000719">
    <property type="entry name" value="Prot_kinase_dom"/>
</dbReference>
<keyword evidence="2" id="KW-0547">Nucleotide-binding</keyword>
<dbReference type="AlphaFoldDB" id="A0A067PB73"/>
<evidence type="ECO:0000256" key="5">
    <source>
        <dbReference type="PROSITE-ProRule" id="PRU00169"/>
    </source>
</evidence>
<proteinExistence type="predicted"/>
<dbReference type="FunFam" id="3.40.50.2300:FF:000212">
    <property type="entry name" value="Stress response regulator/HFS transcription factor"/>
    <property type="match status" value="1"/>
</dbReference>
<evidence type="ECO:0000313" key="8">
    <source>
        <dbReference type="EMBL" id="KDQ33136.1"/>
    </source>
</evidence>
<feature type="domain" description="Response regulatory" evidence="7">
    <location>
        <begin position="345"/>
        <end position="459"/>
    </location>
</feature>
<evidence type="ECO:0000256" key="2">
    <source>
        <dbReference type="ARBA" id="ARBA00022741"/>
    </source>
</evidence>
<feature type="modified residue" description="4-aspartylphosphate" evidence="5">
    <location>
        <position position="394"/>
    </location>
</feature>
<evidence type="ECO:0000256" key="1">
    <source>
        <dbReference type="ARBA" id="ARBA00022679"/>
    </source>
</evidence>
<dbReference type="InterPro" id="IPR008266">
    <property type="entry name" value="Tyr_kinase_AS"/>
</dbReference>
<dbReference type="PROSITE" id="PS50011">
    <property type="entry name" value="PROTEIN_KINASE_DOM"/>
    <property type="match status" value="1"/>
</dbReference>
<gene>
    <name evidence="8" type="ORF">PLEOSDRAFT_153196</name>
</gene>
<keyword evidence="4" id="KW-0067">ATP-binding</keyword>
<dbReference type="SUPFAM" id="SSF52172">
    <property type="entry name" value="CheY-like"/>
    <property type="match status" value="1"/>
</dbReference>
<keyword evidence="3" id="KW-0418">Kinase</keyword>
<dbReference type="EMBL" id="KL198004">
    <property type="protein sequence ID" value="KDQ33136.1"/>
    <property type="molecule type" value="Genomic_DNA"/>
</dbReference>
<dbReference type="Gene3D" id="1.10.510.10">
    <property type="entry name" value="Transferase(Phosphotransferase) domain 1"/>
    <property type="match status" value="1"/>
</dbReference>
<dbReference type="OrthoDB" id="346907at2759"/>
<dbReference type="STRING" id="1137138.A0A067PB73"/>
<dbReference type="GO" id="GO:0005524">
    <property type="term" value="F:ATP binding"/>
    <property type="evidence" value="ECO:0007669"/>
    <property type="project" value="UniProtKB-KW"/>
</dbReference>
<dbReference type="InterPro" id="IPR011009">
    <property type="entry name" value="Kinase-like_dom_sf"/>
</dbReference>
<reference evidence="9" key="1">
    <citation type="journal article" date="2014" name="Proc. Natl. Acad. Sci. U.S.A.">
        <title>Extensive sampling of basidiomycete genomes demonstrates inadequacy of the white-rot/brown-rot paradigm for wood decay fungi.</title>
        <authorList>
            <person name="Riley R."/>
            <person name="Salamov A.A."/>
            <person name="Brown D.W."/>
            <person name="Nagy L.G."/>
            <person name="Floudas D."/>
            <person name="Held B.W."/>
            <person name="Levasseur A."/>
            <person name="Lombard V."/>
            <person name="Morin E."/>
            <person name="Otillar R."/>
            <person name="Lindquist E.A."/>
            <person name="Sun H."/>
            <person name="LaButti K.M."/>
            <person name="Schmutz J."/>
            <person name="Jabbour D."/>
            <person name="Luo H."/>
            <person name="Baker S.E."/>
            <person name="Pisabarro A.G."/>
            <person name="Walton J.D."/>
            <person name="Blanchette R.A."/>
            <person name="Henrissat B."/>
            <person name="Martin F."/>
            <person name="Cullen D."/>
            <person name="Hibbett D.S."/>
            <person name="Grigoriev I.V."/>
        </authorList>
    </citation>
    <scope>NUCLEOTIDE SEQUENCE [LARGE SCALE GENOMIC DNA]</scope>
    <source>
        <strain evidence="9">PC15</strain>
    </source>
</reference>
<evidence type="ECO:0000313" key="9">
    <source>
        <dbReference type="Proteomes" id="UP000027073"/>
    </source>
</evidence>
<dbReference type="GO" id="GO:0004674">
    <property type="term" value="F:protein serine/threonine kinase activity"/>
    <property type="evidence" value="ECO:0007669"/>
    <property type="project" value="TreeGrafter"/>
</dbReference>
<dbReference type="InterPro" id="IPR011006">
    <property type="entry name" value="CheY-like_superfamily"/>
</dbReference>